<keyword evidence="4 9" id="KW-0863">Zinc-finger</keyword>
<evidence type="ECO:0000256" key="2">
    <source>
        <dbReference type="ARBA" id="ARBA00022723"/>
    </source>
</evidence>
<dbReference type="InterPro" id="IPR007219">
    <property type="entry name" value="XnlR_reg_dom"/>
</dbReference>
<evidence type="ECO:0000256" key="4">
    <source>
        <dbReference type="ARBA" id="ARBA00022771"/>
    </source>
</evidence>
<keyword evidence="8" id="KW-0539">Nucleus</keyword>
<dbReference type="Pfam" id="PF04082">
    <property type="entry name" value="Fungal_trans"/>
    <property type="match status" value="1"/>
</dbReference>
<dbReference type="InterPro" id="IPR051059">
    <property type="entry name" value="VerF-like"/>
</dbReference>
<evidence type="ECO:0000256" key="3">
    <source>
        <dbReference type="ARBA" id="ARBA00022737"/>
    </source>
</evidence>
<organism evidence="12 13">
    <name type="scientific">Aspergillus parasiticus</name>
    <dbReference type="NCBI Taxonomy" id="5067"/>
    <lineage>
        <taxon>Eukaryota</taxon>
        <taxon>Fungi</taxon>
        <taxon>Dikarya</taxon>
        <taxon>Ascomycota</taxon>
        <taxon>Pezizomycotina</taxon>
        <taxon>Eurotiomycetes</taxon>
        <taxon>Eurotiomycetidae</taxon>
        <taxon>Eurotiales</taxon>
        <taxon>Aspergillaceae</taxon>
        <taxon>Aspergillus</taxon>
        <taxon>Aspergillus subgen. Circumdati</taxon>
    </lineage>
</organism>
<feature type="region of interest" description="Disordered" evidence="10">
    <location>
        <begin position="251"/>
        <end position="270"/>
    </location>
</feature>
<keyword evidence="3" id="KW-0677">Repeat</keyword>
<feature type="domain" description="C2H2-type" evidence="11">
    <location>
        <begin position="48"/>
        <end position="80"/>
    </location>
</feature>
<dbReference type="InterPro" id="IPR036236">
    <property type="entry name" value="Znf_C2H2_sf"/>
</dbReference>
<evidence type="ECO:0000259" key="11">
    <source>
        <dbReference type="PROSITE" id="PS50157"/>
    </source>
</evidence>
<dbReference type="GO" id="GO:0005634">
    <property type="term" value="C:nucleus"/>
    <property type="evidence" value="ECO:0007669"/>
    <property type="project" value="UniProtKB-SubCell"/>
</dbReference>
<dbReference type="PROSITE" id="PS00028">
    <property type="entry name" value="ZINC_FINGER_C2H2_1"/>
    <property type="match status" value="1"/>
</dbReference>
<comment type="subcellular location">
    <subcellularLocation>
        <location evidence="1">Nucleus</location>
    </subcellularLocation>
</comment>
<evidence type="ECO:0000256" key="7">
    <source>
        <dbReference type="ARBA" id="ARBA00023163"/>
    </source>
</evidence>
<name>A0A5N6DVJ4_ASPPA</name>
<dbReference type="EMBL" id="ML734948">
    <property type="protein sequence ID" value="KAB8209109.1"/>
    <property type="molecule type" value="Genomic_DNA"/>
</dbReference>
<gene>
    <name evidence="12" type="ORF">BDV34DRAFT_31672</name>
</gene>
<dbReference type="Proteomes" id="UP000326532">
    <property type="component" value="Unassembled WGS sequence"/>
</dbReference>
<dbReference type="CDD" id="cd12148">
    <property type="entry name" value="fungal_TF_MHR"/>
    <property type="match status" value="1"/>
</dbReference>
<feature type="domain" description="C2H2-type" evidence="11">
    <location>
        <begin position="20"/>
        <end position="47"/>
    </location>
</feature>
<keyword evidence="2" id="KW-0479">Metal-binding</keyword>
<dbReference type="GO" id="GO:0008270">
    <property type="term" value="F:zinc ion binding"/>
    <property type="evidence" value="ECO:0007669"/>
    <property type="project" value="UniProtKB-KW"/>
</dbReference>
<dbReference type="GO" id="GO:0000785">
    <property type="term" value="C:chromatin"/>
    <property type="evidence" value="ECO:0007669"/>
    <property type="project" value="TreeGrafter"/>
</dbReference>
<reference evidence="12 13" key="1">
    <citation type="submission" date="2019-04" db="EMBL/GenBank/DDBJ databases">
        <title>Fungal friends and foes A comparative genomics study of 23 Aspergillus species from section Flavi.</title>
        <authorList>
            <consortium name="DOE Joint Genome Institute"/>
            <person name="Kjaerbolling I."/>
            <person name="Vesth T.C."/>
            <person name="Frisvad J.C."/>
            <person name="Nybo J.L."/>
            <person name="Theobald S."/>
            <person name="Kildgaard S."/>
            <person name="Petersen T.I."/>
            <person name="Kuo A."/>
            <person name="Sato A."/>
            <person name="Lyhne E.K."/>
            <person name="Kogle M.E."/>
            <person name="Wiebenga A."/>
            <person name="Kun R.S."/>
            <person name="Lubbers R.J."/>
            <person name="Makela M.R."/>
            <person name="Barry K."/>
            <person name="Chovatia M."/>
            <person name="Clum A."/>
            <person name="Daum C."/>
            <person name="Haridas S."/>
            <person name="He G."/>
            <person name="LaButti K."/>
            <person name="Lipzen A."/>
            <person name="Mondo S."/>
            <person name="Pangilinan J."/>
            <person name="Riley R."/>
            <person name="Salamov A."/>
            <person name="Simmons B.A."/>
            <person name="Magnuson J.K."/>
            <person name="Henrissat B."/>
            <person name="Mortensen U.H."/>
            <person name="Larsen T.O."/>
            <person name="De vries R.P."/>
            <person name="Grigoriev I.V."/>
            <person name="Machida M."/>
            <person name="Baker S.E."/>
            <person name="Andersen M.R."/>
        </authorList>
    </citation>
    <scope>NUCLEOTIDE SEQUENCE [LARGE SCALE GENOMIC DNA]</scope>
    <source>
        <strain evidence="12 13">CBS 117618</strain>
    </source>
</reference>
<evidence type="ECO:0000256" key="5">
    <source>
        <dbReference type="ARBA" id="ARBA00022833"/>
    </source>
</evidence>
<keyword evidence="7" id="KW-0804">Transcription</keyword>
<dbReference type="SUPFAM" id="SSF57667">
    <property type="entry name" value="beta-beta-alpha zinc fingers"/>
    <property type="match status" value="1"/>
</dbReference>
<evidence type="ECO:0000313" key="12">
    <source>
        <dbReference type="EMBL" id="KAB8209109.1"/>
    </source>
</evidence>
<dbReference type="SMART" id="SM00355">
    <property type="entry name" value="ZnF_C2H2"/>
    <property type="match status" value="2"/>
</dbReference>
<evidence type="ECO:0000313" key="13">
    <source>
        <dbReference type="Proteomes" id="UP000326532"/>
    </source>
</evidence>
<keyword evidence="5" id="KW-0862">Zinc</keyword>
<dbReference type="AlphaFoldDB" id="A0A5N6DVJ4"/>
<evidence type="ECO:0000256" key="10">
    <source>
        <dbReference type="SAM" id="MobiDB-lite"/>
    </source>
</evidence>
<dbReference type="PROSITE" id="PS50157">
    <property type="entry name" value="ZINC_FINGER_C2H2_2"/>
    <property type="match status" value="2"/>
</dbReference>
<dbReference type="PANTHER" id="PTHR40626">
    <property type="entry name" value="MIP31509P"/>
    <property type="match status" value="1"/>
</dbReference>
<evidence type="ECO:0000256" key="1">
    <source>
        <dbReference type="ARBA" id="ARBA00004123"/>
    </source>
</evidence>
<dbReference type="GO" id="GO:0000981">
    <property type="term" value="F:DNA-binding transcription factor activity, RNA polymerase II-specific"/>
    <property type="evidence" value="ECO:0007669"/>
    <property type="project" value="InterPro"/>
</dbReference>
<dbReference type="GO" id="GO:0000978">
    <property type="term" value="F:RNA polymerase II cis-regulatory region sequence-specific DNA binding"/>
    <property type="evidence" value="ECO:0007669"/>
    <property type="project" value="InterPro"/>
</dbReference>
<dbReference type="Pfam" id="PF00096">
    <property type="entry name" value="zf-C2H2"/>
    <property type="match status" value="2"/>
</dbReference>
<dbReference type="VEuPathDB" id="FungiDB:BDV34DRAFT_31672"/>
<sequence>MSTCLPRERRRRRKTSQEERICPICSRAFKKAEHLARHLRSHTNERPFTCEGCGKFFTRQDTLLRHSRSCRPETHLREQPDHGMNMIPNHISYQHGPPQPVSEIPPMTRTEQAIPMPEGPTPPELRCPPLTNELGSAIMSPGDLAISSGRHASETDDSLVTTLLSDGMAGVFRTQTTTWPTLWNNQWDTDWTSWLEGADFDPGDVNQTLLAITEALPKDGAEEIGGPPNTHVAVDGGPGSDSIQRRWHTFSEAITPSRETTPEDTTSTTGAVDQIHTHADDAYRQKLAESLRQRVQQPGILPSATFLDFCIQAYFTHFHAIFPLIHAPTFQPSRQNAALLLSICSIGSLCLGSSRAVAHGISIFERLHKAMLASWDTYISASGRLRIFGLQAALVGQTFGILLGRPKDLTGSETFHGCLIAWARKANIFKLQDESIAEVRNLEDNIPALIAAWKSWTRLEEKRRILLGIYIHDAELAKLHHHEPILRHVPERLPQVSSPELFAAANANAWKRMLMSTKAPTGMSSPVAEVDIPLPLDRIAGNDFLSYGILESIGTMIHEYRASAAWPTTVRKCESLLMAWYQRFRDSNTNGRIPDPFCHMILWHSIFMNLYAQFDDLECACGREGQINSQKFGASATAWARSVDAKRCLLHAVLLQQHFQSLAIGVEPAIHVPMALYYCGIAWTSFTRFNSGANDLQVGSVEAFDFPELRLLGIDQAKLFHDATRGIQWGRPVSGPFFMAISLLGKISHWKVSERFTSTLLALQDLL</sequence>
<evidence type="ECO:0000256" key="6">
    <source>
        <dbReference type="ARBA" id="ARBA00023015"/>
    </source>
</evidence>
<dbReference type="GO" id="GO:0006351">
    <property type="term" value="P:DNA-templated transcription"/>
    <property type="evidence" value="ECO:0007669"/>
    <property type="project" value="InterPro"/>
</dbReference>
<dbReference type="FunFam" id="3.30.160.60:FF:002343">
    <property type="entry name" value="Zinc finger protein 33A"/>
    <property type="match status" value="1"/>
</dbReference>
<evidence type="ECO:0000256" key="9">
    <source>
        <dbReference type="PROSITE-ProRule" id="PRU00042"/>
    </source>
</evidence>
<feature type="compositionally biased region" description="Low complexity" evidence="10">
    <location>
        <begin position="255"/>
        <end position="269"/>
    </location>
</feature>
<dbReference type="PANTHER" id="PTHR40626:SF11">
    <property type="entry name" value="ZINC FINGER PROTEIN YPR022C"/>
    <property type="match status" value="1"/>
</dbReference>
<dbReference type="InterPro" id="IPR013087">
    <property type="entry name" value="Znf_C2H2_type"/>
</dbReference>
<keyword evidence="6" id="KW-0805">Transcription regulation</keyword>
<keyword evidence="13" id="KW-1185">Reference proteome</keyword>
<accession>A0A5N6DVJ4</accession>
<proteinExistence type="predicted"/>
<dbReference type="OMA" id="QEWANSA"/>
<dbReference type="Gene3D" id="3.30.160.60">
    <property type="entry name" value="Classic Zinc Finger"/>
    <property type="match status" value="2"/>
</dbReference>
<protein>
    <recommendedName>
        <fullName evidence="11">C2H2-type domain-containing protein</fullName>
    </recommendedName>
</protein>
<feature type="region of interest" description="Disordered" evidence="10">
    <location>
        <begin position="220"/>
        <end position="241"/>
    </location>
</feature>
<evidence type="ECO:0000256" key="8">
    <source>
        <dbReference type="ARBA" id="ARBA00023242"/>
    </source>
</evidence>